<feature type="compositionally biased region" description="Polar residues" evidence="5">
    <location>
        <begin position="1"/>
        <end position="16"/>
    </location>
</feature>
<feature type="domain" description="Major facilitator superfamily (MFS) profile" evidence="7">
    <location>
        <begin position="42"/>
        <end position="501"/>
    </location>
</feature>
<comment type="subcellular location">
    <subcellularLocation>
        <location evidence="1">Membrane</location>
        <topology evidence="1">Multi-pass membrane protein</topology>
    </subcellularLocation>
</comment>
<accession>A0ABR4J424</accession>
<feature type="transmembrane region" description="Helical" evidence="6">
    <location>
        <begin position="67"/>
        <end position="88"/>
    </location>
</feature>
<feature type="transmembrane region" description="Helical" evidence="6">
    <location>
        <begin position="476"/>
        <end position="500"/>
    </location>
</feature>
<comment type="caution">
    <text evidence="8">The sequence shown here is derived from an EMBL/GenBank/DDBJ whole genome shotgun (WGS) entry which is preliminary data.</text>
</comment>
<reference evidence="8 9" key="1">
    <citation type="submission" date="2024-07" db="EMBL/GenBank/DDBJ databases">
        <title>Section-level genome sequencing and comparative genomics of Aspergillus sections Usti and Cavernicolus.</title>
        <authorList>
            <consortium name="Lawrence Berkeley National Laboratory"/>
            <person name="Nybo J.L."/>
            <person name="Vesth T.C."/>
            <person name="Theobald S."/>
            <person name="Frisvad J.C."/>
            <person name="Larsen T.O."/>
            <person name="Kjaerboelling I."/>
            <person name="Rothschild-Mancinelli K."/>
            <person name="Lyhne E.K."/>
            <person name="Kogle M.E."/>
            <person name="Barry K."/>
            <person name="Clum A."/>
            <person name="Na H."/>
            <person name="Ledsgaard L."/>
            <person name="Lin J."/>
            <person name="Lipzen A."/>
            <person name="Kuo A."/>
            <person name="Riley R."/>
            <person name="Mondo S."/>
            <person name="Labutti K."/>
            <person name="Haridas S."/>
            <person name="Pangalinan J."/>
            <person name="Salamov A.A."/>
            <person name="Simmons B.A."/>
            <person name="Magnuson J.K."/>
            <person name="Chen J."/>
            <person name="Drula E."/>
            <person name="Henrissat B."/>
            <person name="Wiebenga A."/>
            <person name="Lubbers R.J."/>
            <person name="Gomes A.C."/>
            <person name="Makela M.R."/>
            <person name="Stajich J."/>
            <person name="Grigoriev I.V."/>
            <person name="Mortensen U.H."/>
            <person name="De Vries R.P."/>
            <person name="Baker S.E."/>
            <person name="Andersen M.R."/>
        </authorList>
    </citation>
    <scope>NUCLEOTIDE SEQUENCE [LARGE SCALE GENOMIC DNA]</scope>
    <source>
        <strain evidence="8 9">CBS 123904</strain>
    </source>
</reference>
<feature type="transmembrane region" description="Helical" evidence="6">
    <location>
        <begin position="273"/>
        <end position="293"/>
    </location>
</feature>
<dbReference type="Proteomes" id="UP001610446">
    <property type="component" value="Unassembled WGS sequence"/>
</dbReference>
<dbReference type="PROSITE" id="PS50850">
    <property type="entry name" value="MFS"/>
    <property type="match status" value="1"/>
</dbReference>
<dbReference type="PANTHER" id="PTHR23502:SF151">
    <property type="entry name" value="MAJOR FACILITATOR SUPERFAMILY (MFS) PROFILE DOMAIN-CONTAINING PROTEIN"/>
    <property type="match status" value="1"/>
</dbReference>
<evidence type="ECO:0000256" key="2">
    <source>
        <dbReference type="ARBA" id="ARBA00022692"/>
    </source>
</evidence>
<keyword evidence="4 6" id="KW-0472">Membrane</keyword>
<dbReference type="InterPro" id="IPR036259">
    <property type="entry name" value="MFS_trans_sf"/>
</dbReference>
<dbReference type="InterPro" id="IPR020846">
    <property type="entry name" value="MFS_dom"/>
</dbReference>
<evidence type="ECO:0000256" key="1">
    <source>
        <dbReference type="ARBA" id="ARBA00004141"/>
    </source>
</evidence>
<evidence type="ECO:0000259" key="7">
    <source>
        <dbReference type="PROSITE" id="PS50850"/>
    </source>
</evidence>
<dbReference type="Gene3D" id="1.20.1250.20">
    <property type="entry name" value="MFS general substrate transporter like domains"/>
    <property type="match status" value="1"/>
</dbReference>
<dbReference type="Pfam" id="PF07690">
    <property type="entry name" value="MFS_1"/>
    <property type="match status" value="1"/>
</dbReference>
<sequence>MVLQDPCSSWQPNTSFEPSAARSRPRPEPPYSIFDKRQKWLIIAIVSTAATFSGFASNIYFPALPTIAADLSVSLELVNLTVTTYLIFQGLAPSLWGPISDVHGRRTAYIGTFIIFLAACIGLALSPNYAALIVLRCLQSTGSASTIAIGSGVIGDITTRAERGGYMGVFQAGLLVPVAVGPVIGGGIAGSLGWRAIFWFLAIYAGVFLLVLGAFLPETLKARVGNGGYTPEDPLTKYPLVLYQKTTTIPWRDAPSAQPAECKRIDLLGPLRMLLSNHSAPIILFLAAYYAVWQMSITAMSSLFKSRYGLSEIQIGLTFIANGVGSMVGTLVTGKILDADYRRVKDKFDADHGGVRRSPGAHVDRNCAGDGDEDFPLEKARLRLIPIFSLAQCLSILLFSWTIQYSNTVPLAIPIISTFITGWTAVSTQSLIMTYLVDVFPDRSAAASASLNLARCLFAAGGTSFVMPMINGVGVGIAFTICVGVQVLALVGPWVQWRFAAGWRRRERERGRREEYKP</sequence>
<proteinExistence type="predicted"/>
<evidence type="ECO:0000256" key="4">
    <source>
        <dbReference type="ARBA" id="ARBA00023136"/>
    </source>
</evidence>
<gene>
    <name evidence="8" type="ORF">BJY01DRAFT_259499</name>
</gene>
<organism evidence="8 9">
    <name type="scientific">Aspergillus pseudoustus</name>
    <dbReference type="NCBI Taxonomy" id="1810923"/>
    <lineage>
        <taxon>Eukaryota</taxon>
        <taxon>Fungi</taxon>
        <taxon>Dikarya</taxon>
        <taxon>Ascomycota</taxon>
        <taxon>Pezizomycotina</taxon>
        <taxon>Eurotiomycetes</taxon>
        <taxon>Eurotiomycetidae</taxon>
        <taxon>Eurotiales</taxon>
        <taxon>Aspergillaceae</taxon>
        <taxon>Aspergillus</taxon>
        <taxon>Aspergillus subgen. Nidulantes</taxon>
    </lineage>
</organism>
<feature type="transmembrane region" description="Helical" evidence="6">
    <location>
        <begin position="313"/>
        <end position="337"/>
    </location>
</feature>
<keyword evidence="3 6" id="KW-1133">Transmembrane helix</keyword>
<evidence type="ECO:0000256" key="5">
    <source>
        <dbReference type="SAM" id="MobiDB-lite"/>
    </source>
</evidence>
<evidence type="ECO:0000313" key="9">
    <source>
        <dbReference type="Proteomes" id="UP001610446"/>
    </source>
</evidence>
<evidence type="ECO:0000256" key="3">
    <source>
        <dbReference type="ARBA" id="ARBA00022989"/>
    </source>
</evidence>
<dbReference type="SUPFAM" id="SSF103473">
    <property type="entry name" value="MFS general substrate transporter"/>
    <property type="match status" value="1"/>
</dbReference>
<feature type="transmembrane region" description="Helical" evidence="6">
    <location>
        <begin position="415"/>
        <end position="437"/>
    </location>
</feature>
<protein>
    <submittedName>
        <fullName evidence="8">Major facilitator superfamily domain-containing protein</fullName>
    </submittedName>
</protein>
<keyword evidence="2 6" id="KW-0812">Transmembrane</keyword>
<feature type="transmembrane region" description="Helical" evidence="6">
    <location>
        <begin position="108"/>
        <end position="125"/>
    </location>
</feature>
<dbReference type="EMBL" id="JBFXLU010000219">
    <property type="protein sequence ID" value="KAL2834641.1"/>
    <property type="molecule type" value="Genomic_DNA"/>
</dbReference>
<feature type="region of interest" description="Disordered" evidence="5">
    <location>
        <begin position="1"/>
        <end position="30"/>
    </location>
</feature>
<feature type="transmembrane region" description="Helical" evidence="6">
    <location>
        <begin position="40"/>
        <end position="61"/>
    </location>
</feature>
<dbReference type="PANTHER" id="PTHR23502">
    <property type="entry name" value="MAJOR FACILITATOR SUPERFAMILY"/>
    <property type="match status" value="1"/>
</dbReference>
<keyword evidence="9" id="KW-1185">Reference proteome</keyword>
<evidence type="ECO:0000256" key="6">
    <source>
        <dbReference type="SAM" id="Phobius"/>
    </source>
</evidence>
<dbReference type="InterPro" id="IPR011701">
    <property type="entry name" value="MFS"/>
</dbReference>
<evidence type="ECO:0000313" key="8">
    <source>
        <dbReference type="EMBL" id="KAL2834641.1"/>
    </source>
</evidence>
<name>A0ABR4J424_9EURO</name>
<feature type="transmembrane region" description="Helical" evidence="6">
    <location>
        <begin position="196"/>
        <end position="216"/>
    </location>
</feature>
<feature type="transmembrane region" description="Helical" evidence="6">
    <location>
        <begin position="166"/>
        <end position="190"/>
    </location>
</feature>
<dbReference type="Gene3D" id="1.20.1720.10">
    <property type="entry name" value="Multidrug resistance protein D"/>
    <property type="match status" value="1"/>
</dbReference>